<sequence length="250" mass="28594">MRADVVCWDTVIRGLLECVCSDGLEARVTGWQVVGEFIELADQHTLVFDVRMVETILLYAFPRFGKTDSGSAACDLLSSQALDRVTKWIESNMSSNSKNTFAIVIGTLLRSAQFDGALDLHQFMVDKKLWPTKSINCMIVRALALSESEHKGSERTAAYLDRAIEFINTRVPKQHYSGAYLPLVKYAAQDKRYADMWGYMDSWYPCVREDEFIGMFPDSDMYQAALRSTEINCDWSVHRQILDRLRHHLD</sequence>
<comment type="caution">
    <text evidence="1">The sequence shown here is derived from an EMBL/GenBank/DDBJ whole genome shotgun (WGS) entry which is preliminary data.</text>
</comment>
<evidence type="ECO:0000313" key="1">
    <source>
        <dbReference type="EMBL" id="KAJ2780282.1"/>
    </source>
</evidence>
<protein>
    <submittedName>
        <fullName evidence="1">Uncharacterized protein</fullName>
    </submittedName>
</protein>
<organism evidence="1 2">
    <name type="scientific">Coemansia interrupta</name>
    <dbReference type="NCBI Taxonomy" id="1126814"/>
    <lineage>
        <taxon>Eukaryota</taxon>
        <taxon>Fungi</taxon>
        <taxon>Fungi incertae sedis</taxon>
        <taxon>Zoopagomycota</taxon>
        <taxon>Kickxellomycotina</taxon>
        <taxon>Kickxellomycetes</taxon>
        <taxon>Kickxellales</taxon>
        <taxon>Kickxellaceae</taxon>
        <taxon>Coemansia</taxon>
    </lineage>
</organism>
<accession>A0A9W8H8T2</accession>
<gene>
    <name evidence="1" type="ORF">GGI15_003589</name>
</gene>
<name>A0A9W8H8T2_9FUNG</name>
<reference evidence="1" key="1">
    <citation type="submission" date="2022-07" db="EMBL/GenBank/DDBJ databases">
        <title>Phylogenomic reconstructions and comparative analyses of Kickxellomycotina fungi.</title>
        <authorList>
            <person name="Reynolds N.K."/>
            <person name="Stajich J.E."/>
            <person name="Barry K."/>
            <person name="Grigoriev I.V."/>
            <person name="Crous P."/>
            <person name="Smith M.E."/>
        </authorList>
    </citation>
    <scope>NUCLEOTIDE SEQUENCE</scope>
    <source>
        <strain evidence="1">BCRC 34489</strain>
    </source>
</reference>
<dbReference type="EMBL" id="JANBUM010000257">
    <property type="protein sequence ID" value="KAJ2780282.1"/>
    <property type="molecule type" value="Genomic_DNA"/>
</dbReference>
<dbReference type="AlphaFoldDB" id="A0A9W8H8T2"/>
<keyword evidence="2" id="KW-1185">Reference proteome</keyword>
<proteinExistence type="predicted"/>
<dbReference type="OrthoDB" id="185373at2759"/>
<dbReference type="Proteomes" id="UP001140172">
    <property type="component" value="Unassembled WGS sequence"/>
</dbReference>
<evidence type="ECO:0000313" key="2">
    <source>
        <dbReference type="Proteomes" id="UP001140172"/>
    </source>
</evidence>